<dbReference type="CDD" id="cd14280">
    <property type="entry name" value="UBA1_Rad23_like"/>
    <property type="match status" value="1"/>
</dbReference>
<dbReference type="InterPro" id="IPR036353">
    <property type="entry name" value="XPC-bd_sf"/>
</dbReference>
<keyword evidence="5" id="KW-0963">Cytoplasm</keyword>
<dbReference type="SUPFAM" id="SSF101238">
    <property type="entry name" value="XPC-binding domain"/>
    <property type="match status" value="1"/>
</dbReference>
<feature type="domain" description="UBA" evidence="7">
    <location>
        <begin position="119"/>
        <end position="159"/>
    </location>
</feature>
<gene>
    <name evidence="9" type="ORF">MENT_LOCUS43625</name>
</gene>
<dbReference type="Gene3D" id="1.10.8.10">
    <property type="entry name" value="DNA helicase RuvA subunit, C-terminal domain"/>
    <property type="match status" value="2"/>
</dbReference>
<dbReference type="GO" id="GO:0003684">
    <property type="term" value="F:damaged DNA binding"/>
    <property type="evidence" value="ECO:0007669"/>
    <property type="project" value="UniProtKB-UniRule"/>
</dbReference>
<dbReference type="PROSITE" id="PS50030">
    <property type="entry name" value="UBA"/>
    <property type="match status" value="2"/>
</dbReference>
<dbReference type="PRINTS" id="PR01839">
    <property type="entry name" value="RAD23PROTEIN"/>
</dbReference>
<dbReference type="InterPro" id="IPR009060">
    <property type="entry name" value="UBA-like_sf"/>
</dbReference>
<dbReference type="Pfam" id="PF09280">
    <property type="entry name" value="XPC-binding"/>
    <property type="match status" value="1"/>
</dbReference>
<dbReference type="PANTHER" id="PTHR10621:SF0">
    <property type="entry name" value="UV EXCISION REPAIR PROTEIN RAD23"/>
    <property type="match status" value="1"/>
</dbReference>
<evidence type="ECO:0000256" key="6">
    <source>
        <dbReference type="SAM" id="MobiDB-lite"/>
    </source>
</evidence>
<accession>A0A6V7WV02</accession>
<dbReference type="InterPro" id="IPR029071">
    <property type="entry name" value="Ubiquitin-like_domsf"/>
</dbReference>
<keyword evidence="3 5" id="KW-0234">DNA repair</keyword>
<dbReference type="GO" id="GO:0043130">
    <property type="term" value="F:ubiquitin binding"/>
    <property type="evidence" value="ECO:0007669"/>
    <property type="project" value="UniProtKB-UniRule"/>
</dbReference>
<keyword evidence="1" id="KW-0677">Repeat</keyword>
<feature type="compositionally biased region" description="Basic and acidic residues" evidence="6">
    <location>
        <begin position="92"/>
        <end position="119"/>
    </location>
</feature>
<dbReference type="FunFam" id="3.10.20.90:FF:000254">
    <property type="entry name" value="UV excision repair protein Rad23"/>
    <property type="match status" value="1"/>
</dbReference>
<dbReference type="CDD" id="cd01805">
    <property type="entry name" value="Ubl_Rad23"/>
    <property type="match status" value="1"/>
</dbReference>
<dbReference type="Gene3D" id="3.10.20.90">
    <property type="entry name" value="Phosphatidylinositol 3-kinase Catalytic Subunit, Chain A, domain 1"/>
    <property type="match status" value="1"/>
</dbReference>
<evidence type="ECO:0000259" key="8">
    <source>
        <dbReference type="PROSITE" id="PS50053"/>
    </source>
</evidence>
<feature type="region of interest" description="Disordered" evidence="6">
    <location>
        <begin position="84"/>
        <end position="119"/>
    </location>
</feature>
<dbReference type="GO" id="GO:0005654">
    <property type="term" value="C:nucleoplasm"/>
    <property type="evidence" value="ECO:0007669"/>
    <property type="project" value="TreeGrafter"/>
</dbReference>
<dbReference type="GO" id="GO:0070628">
    <property type="term" value="F:proteasome binding"/>
    <property type="evidence" value="ECO:0007669"/>
    <property type="project" value="TreeGrafter"/>
</dbReference>
<dbReference type="Proteomes" id="UP000580250">
    <property type="component" value="Unassembled WGS sequence"/>
</dbReference>
<dbReference type="InterPro" id="IPR000626">
    <property type="entry name" value="Ubiquitin-like_dom"/>
</dbReference>
<dbReference type="GO" id="GO:0006289">
    <property type="term" value="P:nucleotide-excision repair"/>
    <property type="evidence" value="ECO:0007669"/>
    <property type="project" value="UniProtKB-UniRule"/>
</dbReference>
<proteinExistence type="inferred from homology"/>
<organism evidence="9 10">
    <name type="scientific">Meloidogyne enterolobii</name>
    <name type="common">Root-knot nematode worm</name>
    <name type="synonym">Meloidogyne mayaguensis</name>
    <dbReference type="NCBI Taxonomy" id="390850"/>
    <lineage>
        <taxon>Eukaryota</taxon>
        <taxon>Metazoa</taxon>
        <taxon>Ecdysozoa</taxon>
        <taxon>Nematoda</taxon>
        <taxon>Chromadorea</taxon>
        <taxon>Rhabditida</taxon>
        <taxon>Tylenchina</taxon>
        <taxon>Tylenchomorpha</taxon>
        <taxon>Tylenchoidea</taxon>
        <taxon>Meloidogynidae</taxon>
        <taxon>Meloidogyninae</taxon>
        <taxon>Meloidogyne</taxon>
    </lineage>
</organism>
<dbReference type="SUPFAM" id="SSF46934">
    <property type="entry name" value="UBA-like"/>
    <property type="match status" value="2"/>
</dbReference>
<comment type="function">
    <text evidence="5">Multiubiquitin chain receptor involved in modulation of proteasomal degradation. Involved in nucleotide excision repair.</text>
</comment>
<dbReference type="OrthoDB" id="419317at2759"/>
<dbReference type="InterPro" id="IPR015940">
    <property type="entry name" value="UBA"/>
</dbReference>
<evidence type="ECO:0000256" key="4">
    <source>
        <dbReference type="ARBA" id="ARBA00023242"/>
    </source>
</evidence>
<dbReference type="AlphaFoldDB" id="A0A6V7WV02"/>
<evidence type="ECO:0000256" key="1">
    <source>
        <dbReference type="ARBA" id="ARBA00022737"/>
    </source>
</evidence>
<dbReference type="GO" id="GO:0031593">
    <property type="term" value="F:polyubiquitin modification-dependent protein binding"/>
    <property type="evidence" value="ECO:0007669"/>
    <property type="project" value="UniProtKB-UniRule"/>
</dbReference>
<sequence length="336" mass="35570">MPTIELRTITQQSFELEVENSETILQLKQKIAENKGDKDFPVDGQKLIYNGKVLEDNKTIGDVNVVAGKFIVVMVVKKVAPKASVTEATTTSEEKKSTTAEVKKEGTPTKDKKEEGVPAEHQKTLDNITSMGYPRDEVIRALKAAFYNADRAVEYLCNGIPEGVNLVQGAAAGEASGDESGGEANVVAGEGGAGGLDFLANLPQFAMLREMIRNDPSALPQIMQEIAETRPELMQMIRDNQDQFLALLNAEGGGAGGAANPIAAALGGAAGAGGGGGPQAVTIPITANDREAIDRLCGMGFPEQLVIEAYLACDKNEALAVNYILQRMEENYGGGN</sequence>
<dbReference type="SMART" id="SM00165">
    <property type="entry name" value="UBA"/>
    <property type="match status" value="2"/>
</dbReference>
<comment type="similarity">
    <text evidence="5">Belongs to the RAD23 family.</text>
</comment>
<dbReference type="PROSITE" id="PS50053">
    <property type="entry name" value="UBIQUITIN_2"/>
    <property type="match status" value="1"/>
</dbReference>
<dbReference type="GO" id="GO:0043161">
    <property type="term" value="P:proteasome-mediated ubiquitin-dependent protein catabolic process"/>
    <property type="evidence" value="ECO:0007669"/>
    <property type="project" value="UniProtKB-UniRule"/>
</dbReference>
<evidence type="ECO:0000256" key="5">
    <source>
        <dbReference type="RuleBase" id="RU367049"/>
    </source>
</evidence>
<comment type="caution">
    <text evidence="9">The sequence shown here is derived from an EMBL/GenBank/DDBJ whole genome shotgun (WGS) entry which is preliminary data.</text>
</comment>
<feature type="domain" description="UBA" evidence="7">
    <location>
        <begin position="287"/>
        <end position="327"/>
    </location>
</feature>
<dbReference type="PANTHER" id="PTHR10621">
    <property type="entry name" value="UV EXCISION REPAIR PROTEIN RAD23"/>
    <property type="match status" value="1"/>
</dbReference>
<dbReference type="EMBL" id="CAJEWN010000836">
    <property type="protein sequence ID" value="CAD2190807.1"/>
    <property type="molecule type" value="Genomic_DNA"/>
</dbReference>
<evidence type="ECO:0000259" key="7">
    <source>
        <dbReference type="PROSITE" id="PS50030"/>
    </source>
</evidence>
<dbReference type="FunFam" id="1.10.8.10:FF:000002">
    <property type="entry name" value="UV excision repair protein RAD23 homolog"/>
    <property type="match status" value="1"/>
</dbReference>
<dbReference type="Gene3D" id="1.10.10.540">
    <property type="entry name" value="XPC-binding domain"/>
    <property type="match status" value="1"/>
</dbReference>
<dbReference type="InterPro" id="IPR004806">
    <property type="entry name" value="Rad23"/>
</dbReference>
<dbReference type="FunFam" id="1.10.8.10:FF:000003">
    <property type="entry name" value="UV excision repair protein RAD23 homolog"/>
    <property type="match status" value="1"/>
</dbReference>
<dbReference type="SMART" id="SM00213">
    <property type="entry name" value="UBQ"/>
    <property type="match status" value="1"/>
</dbReference>
<dbReference type="GO" id="GO:0005829">
    <property type="term" value="C:cytosol"/>
    <property type="evidence" value="ECO:0007669"/>
    <property type="project" value="TreeGrafter"/>
</dbReference>
<comment type="subcellular location">
    <subcellularLocation>
        <location evidence="5">Nucleus</location>
    </subcellularLocation>
    <subcellularLocation>
        <location evidence="5">Cytoplasm</location>
    </subcellularLocation>
</comment>
<dbReference type="InterPro" id="IPR015360">
    <property type="entry name" value="XPC-bd"/>
</dbReference>
<feature type="domain" description="Ubiquitin-like" evidence="8">
    <location>
        <begin position="2"/>
        <end position="80"/>
    </location>
</feature>
<evidence type="ECO:0000256" key="2">
    <source>
        <dbReference type="ARBA" id="ARBA00022763"/>
    </source>
</evidence>
<evidence type="ECO:0000313" key="9">
    <source>
        <dbReference type="EMBL" id="CAD2190807.1"/>
    </source>
</evidence>
<protein>
    <recommendedName>
        <fullName evidence="5">UV excision repair protein RAD23</fullName>
    </recommendedName>
</protein>
<keyword evidence="2 5" id="KW-0227">DNA damage</keyword>
<evidence type="ECO:0000256" key="3">
    <source>
        <dbReference type="ARBA" id="ARBA00023204"/>
    </source>
</evidence>
<dbReference type="Pfam" id="PF00627">
    <property type="entry name" value="UBA"/>
    <property type="match status" value="2"/>
</dbReference>
<evidence type="ECO:0000313" key="10">
    <source>
        <dbReference type="Proteomes" id="UP000580250"/>
    </source>
</evidence>
<dbReference type="SUPFAM" id="SSF54236">
    <property type="entry name" value="Ubiquitin-like"/>
    <property type="match status" value="1"/>
</dbReference>
<reference evidence="9 10" key="1">
    <citation type="submission" date="2020-08" db="EMBL/GenBank/DDBJ databases">
        <authorList>
            <person name="Koutsovoulos G."/>
            <person name="Danchin GJ E."/>
        </authorList>
    </citation>
    <scope>NUCLEOTIDE SEQUENCE [LARGE SCALE GENOMIC DNA]</scope>
</reference>
<name>A0A6V7WV02_MELEN</name>
<dbReference type="Pfam" id="PF00240">
    <property type="entry name" value="ubiquitin"/>
    <property type="match status" value="1"/>
</dbReference>
<keyword evidence="4 5" id="KW-0539">Nucleus</keyword>